<feature type="domain" description="Elongation factor Tu-type" evidence="3">
    <location>
        <begin position="89"/>
        <end position="180"/>
    </location>
</feature>
<keyword evidence="4" id="KW-1185">Reference proteome</keyword>
<keyword evidence="2" id="KW-0342">GTP-binding</keyword>
<evidence type="ECO:0000313" key="5">
    <source>
        <dbReference type="RefSeq" id="XP_018482957.1"/>
    </source>
</evidence>
<reference evidence="5" key="2">
    <citation type="submission" date="2025-08" db="UniProtKB">
        <authorList>
            <consortium name="RefSeq"/>
        </authorList>
    </citation>
    <scope>IDENTIFICATION</scope>
    <source>
        <tissue evidence="5">Leaf</tissue>
    </source>
</reference>
<dbReference type="Pfam" id="PF14578">
    <property type="entry name" value="GTP_EFTU_D4"/>
    <property type="match status" value="1"/>
</dbReference>
<accession>A0A6J0NDZ3</accession>
<gene>
    <name evidence="5" type="primary">LOC108853976</name>
</gene>
<name>A0A6J0NDZ3_RAPSA</name>
<dbReference type="CDD" id="cd16266">
    <property type="entry name" value="IF2_aeIF5B_IV"/>
    <property type="match status" value="1"/>
</dbReference>
<dbReference type="GeneID" id="108853976"/>
<protein>
    <submittedName>
        <fullName evidence="5">Uncharacterized protein LOC108853976</fullName>
    </submittedName>
</protein>
<evidence type="ECO:0000256" key="2">
    <source>
        <dbReference type="ARBA" id="ARBA00023134"/>
    </source>
</evidence>
<dbReference type="SUPFAM" id="SSF50447">
    <property type="entry name" value="Translation proteins"/>
    <property type="match status" value="1"/>
</dbReference>
<keyword evidence="1" id="KW-0547">Nucleotide-binding</keyword>
<dbReference type="GO" id="GO:0003743">
    <property type="term" value="F:translation initiation factor activity"/>
    <property type="evidence" value="ECO:0007669"/>
    <property type="project" value="TreeGrafter"/>
</dbReference>
<evidence type="ECO:0000256" key="1">
    <source>
        <dbReference type="ARBA" id="ARBA00022741"/>
    </source>
</evidence>
<dbReference type="InterPro" id="IPR009000">
    <property type="entry name" value="Transl_B-barrel_sf"/>
</dbReference>
<dbReference type="InterPro" id="IPR015760">
    <property type="entry name" value="TIF_IF2"/>
</dbReference>
<dbReference type="AlphaFoldDB" id="A0A6J0NDZ3"/>
<organism evidence="4 5">
    <name type="scientific">Raphanus sativus</name>
    <name type="common">Radish</name>
    <name type="synonym">Raphanus raphanistrum var. sativus</name>
    <dbReference type="NCBI Taxonomy" id="3726"/>
    <lineage>
        <taxon>Eukaryota</taxon>
        <taxon>Viridiplantae</taxon>
        <taxon>Streptophyta</taxon>
        <taxon>Embryophyta</taxon>
        <taxon>Tracheophyta</taxon>
        <taxon>Spermatophyta</taxon>
        <taxon>Magnoliopsida</taxon>
        <taxon>eudicotyledons</taxon>
        <taxon>Gunneridae</taxon>
        <taxon>Pentapetalae</taxon>
        <taxon>rosids</taxon>
        <taxon>malvids</taxon>
        <taxon>Brassicales</taxon>
        <taxon>Brassicaceae</taxon>
        <taxon>Brassiceae</taxon>
        <taxon>Raphanus</taxon>
    </lineage>
</organism>
<dbReference type="GO" id="GO:0005739">
    <property type="term" value="C:mitochondrion"/>
    <property type="evidence" value="ECO:0007669"/>
    <property type="project" value="TreeGrafter"/>
</dbReference>
<reference evidence="4" key="1">
    <citation type="journal article" date="2019" name="Database">
        <title>The radish genome database (RadishGD): an integrated information resource for radish genomics.</title>
        <authorList>
            <person name="Yu H.J."/>
            <person name="Baek S."/>
            <person name="Lee Y.J."/>
            <person name="Cho A."/>
            <person name="Mun J.H."/>
        </authorList>
    </citation>
    <scope>NUCLEOTIDE SEQUENCE [LARGE SCALE GENOMIC DNA]</scope>
    <source>
        <strain evidence="4">cv. WK10039</strain>
    </source>
</reference>
<dbReference type="PANTHER" id="PTHR43381">
    <property type="entry name" value="TRANSLATION INITIATION FACTOR IF-2-RELATED"/>
    <property type="match status" value="1"/>
</dbReference>
<dbReference type="GO" id="GO:0005525">
    <property type="term" value="F:GTP binding"/>
    <property type="evidence" value="ECO:0007669"/>
    <property type="project" value="UniProtKB-KW"/>
</dbReference>
<dbReference type="PANTHER" id="PTHR43381:SF4">
    <property type="entry name" value="EUKARYOTIC TRANSLATION INITIATION FACTOR 5B"/>
    <property type="match status" value="1"/>
</dbReference>
<sequence>MDMSELRTLLVEMQTATQASIQQGDTITTALAAVTERLAALTTALTTRLDLNAQPAQHLPPPQRHQQHQHQRPIVTTINEESADEAVFPCVLKILPNCVFNKRDPIVLGVDVVEGILKIGTPICVPSREFVDIGRIASIENNHKPVDYAKKGTQVAIKIIASNPEEQKMFGRHFDMEDELVSHISRKSIDILKTNYRDELNMDEWKLVVKLKNIFKIQ</sequence>
<evidence type="ECO:0000259" key="3">
    <source>
        <dbReference type="Pfam" id="PF14578"/>
    </source>
</evidence>
<dbReference type="RefSeq" id="XP_018482957.1">
    <property type="nucleotide sequence ID" value="XM_018627455.2"/>
</dbReference>
<dbReference type="Gene3D" id="2.40.30.10">
    <property type="entry name" value="Translation factors"/>
    <property type="match status" value="1"/>
</dbReference>
<evidence type="ECO:0000313" key="4">
    <source>
        <dbReference type="Proteomes" id="UP000504610"/>
    </source>
</evidence>
<dbReference type="Proteomes" id="UP000504610">
    <property type="component" value="Chromosome 2"/>
</dbReference>
<dbReference type="KEGG" id="rsz:108853976"/>
<dbReference type="InterPro" id="IPR029459">
    <property type="entry name" value="EFTU-type"/>
</dbReference>
<dbReference type="FunFam" id="2.40.30.10:FF:000026">
    <property type="entry name" value="Eukaryotic translation initiation factor 5B"/>
    <property type="match status" value="1"/>
</dbReference>
<dbReference type="OrthoDB" id="4928at2759"/>
<proteinExistence type="predicted"/>